<evidence type="ECO:0000256" key="3">
    <source>
        <dbReference type="ARBA" id="ARBA00022670"/>
    </source>
</evidence>
<keyword evidence="2 9" id="KW-1003">Cell membrane</keyword>
<dbReference type="RefSeq" id="WP_113943558.1">
    <property type="nucleotide sequence ID" value="NZ_JBHEEG010000002.1"/>
</dbReference>
<evidence type="ECO:0000256" key="10">
    <source>
        <dbReference type="RuleBase" id="RU004181"/>
    </source>
</evidence>
<dbReference type="EC" id="3.4.23.36" evidence="9"/>
<feature type="active site" evidence="9">
    <location>
        <position position="135"/>
    </location>
</feature>
<evidence type="ECO:0000256" key="9">
    <source>
        <dbReference type="HAMAP-Rule" id="MF_00161"/>
    </source>
</evidence>
<dbReference type="GO" id="GO:0005886">
    <property type="term" value="C:plasma membrane"/>
    <property type="evidence" value="ECO:0007669"/>
    <property type="project" value="UniProtKB-SubCell"/>
</dbReference>
<organism evidence="11 12">
    <name type="scientific">Pseudochrobactrum asaccharolyticum</name>
    <dbReference type="NCBI Taxonomy" id="354351"/>
    <lineage>
        <taxon>Bacteria</taxon>
        <taxon>Pseudomonadati</taxon>
        <taxon>Pseudomonadota</taxon>
        <taxon>Alphaproteobacteria</taxon>
        <taxon>Hyphomicrobiales</taxon>
        <taxon>Brucellaceae</taxon>
        <taxon>Pseudochrobactrum</taxon>
    </lineage>
</organism>
<evidence type="ECO:0000256" key="7">
    <source>
        <dbReference type="ARBA" id="ARBA00022989"/>
    </source>
</evidence>
<protein>
    <recommendedName>
        <fullName evidence="9">Lipoprotein signal peptidase</fullName>
        <ecNumber evidence="9">3.4.23.36</ecNumber>
    </recommendedName>
    <alternativeName>
        <fullName evidence="9">Prolipoprotein signal peptidase</fullName>
    </alternativeName>
    <alternativeName>
        <fullName evidence="9">Signal peptidase II</fullName>
        <shortName evidence="9">SPase II</shortName>
    </alternativeName>
</protein>
<dbReference type="GO" id="GO:0004190">
    <property type="term" value="F:aspartic-type endopeptidase activity"/>
    <property type="evidence" value="ECO:0007669"/>
    <property type="project" value="UniProtKB-UniRule"/>
</dbReference>
<dbReference type="InterPro" id="IPR001872">
    <property type="entry name" value="Peptidase_A8"/>
</dbReference>
<evidence type="ECO:0000313" key="12">
    <source>
        <dbReference type="Proteomes" id="UP000252893"/>
    </source>
</evidence>
<keyword evidence="3 9" id="KW-0645">Protease</keyword>
<name>A0A366E5A4_9HYPH</name>
<dbReference type="GO" id="GO:0006508">
    <property type="term" value="P:proteolysis"/>
    <property type="evidence" value="ECO:0007669"/>
    <property type="project" value="UniProtKB-KW"/>
</dbReference>
<dbReference type="PANTHER" id="PTHR33695">
    <property type="entry name" value="LIPOPROTEIN SIGNAL PEPTIDASE"/>
    <property type="match status" value="1"/>
</dbReference>
<keyword evidence="8 9" id="KW-0472">Membrane</keyword>
<comment type="function">
    <text evidence="9">This protein specifically catalyzes the removal of signal peptides from prolipoproteins.</text>
</comment>
<comment type="pathway">
    <text evidence="9">Protein modification; lipoprotein biosynthesis (signal peptide cleavage).</text>
</comment>
<keyword evidence="6 9" id="KW-0378">Hydrolase</keyword>
<feature type="active site" evidence="9">
    <location>
        <position position="117"/>
    </location>
</feature>
<proteinExistence type="inferred from homology"/>
<evidence type="ECO:0000313" key="11">
    <source>
        <dbReference type="EMBL" id="RBO97571.1"/>
    </source>
</evidence>
<keyword evidence="7 9" id="KW-1133">Transmembrane helix</keyword>
<comment type="catalytic activity">
    <reaction evidence="9">
        <text>Release of signal peptides from bacterial membrane prolipoproteins. Hydrolyzes -Xaa-Yaa-Zaa-|-(S,diacylglyceryl)Cys-, in which Xaa is hydrophobic (preferably Leu), and Yaa (Ala or Ser) and Zaa (Gly or Ala) have small, neutral side chains.</text>
        <dbReference type="EC" id="3.4.23.36"/>
    </reaction>
</comment>
<keyword evidence="5 9" id="KW-0064">Aspartyl protease</keyword>
<accession>A0A366E5A4</accession>
<dbReference type="HAMAP" id="MF_00161">
    <property type="entry name" value="LspA"/>
    <property type="match status" value="1"/>
</dbReference>
<reference evidence="11 12" key="1">
    <citation type="submission" date="2018-06" db="EMBL/GenBank/DDBJ databases">
        <title>Genomic Encyclopedia of Type Strains, Phase IV (KMG-IV): sequencing the most valuable type-strain genomes for metagenomic binning, comparative biology and taxonomic classification.</title>
        <authorList>
            <person name="Goeker M."/>
        </authorList>
    </citation>
    <scope>NUCLEOTIDE SEQUENCE [LARGE SCALE GENOMIC DNA]</scope>
    <source>
        <strain evidence="11 12">DSM 25619</strain>
    </source>
</reference>
<gene>
    <name evidence="9" type="primary">lspA</name>
    <name evidence="11" type="ORF">DFR47_102356</name>
</gene>
<comment type="caution">
    <text evidence="11">The sequence shown here is derived from an EMBL/GenBank/DDBJ whole genome shotgun (WGS) entry which is preliminary data.</text>
</comment>
<evidence type="ECO:0000256" key="2">
    <source>
        <dbReference type="ARBA" id="ARBA00022475"/>
    </source>
</evidence>
<evidence type="ECO:0000256" key="4">
    <source>
        <dbReference type="ARBA" id="ARBA00022692"/>
    </source>
</evidence>
<comment type="similarity">
    <text evidence="1 9 10">Belongs to the peptidase A8 family.</text>
</comment>
<dbReference type="AlphaFoldDB" id="A0A366E5A4"/>
<feature type="transmembrane region" description="Helical" evidence="9">
    <location>
        <begin position="64"/>
        <end position="82"/>
    </location>
</feature>
<keyword evidence="12" id="KW-1185">Reference proteome</keyword>
<feature type="transmembrane region" description="Helical" evidence="9">
    <location>
        <begin position="127"/>
        <end position="147"/>
    </location>
</feature>
<dbReference type="UniPathway" id="UPA00665"/>
<dbReference type="Pfam" id="PF01252">
    <property type="entry name" value="Peptidase_A8"/>
    <property type="match status" value="1"/>
</dbReference>
<evidence type="ECO:0000256" key="1">
    <source>
        <dbReference type="ARBA" id="ARBA00006139"/>
    </source>
</evidence>
<dbReference type="PRINTS" id="PR00781">
    <property type="entry name" value="LIPOSIGPTASE"/>
</dbReference>
<feature type="transmembrane region" description="Helical" evidence="9">
    <location>
        <begin position="89"/>
        <end position="107"/>
    </location>
</feature>
<comment type="subcellular location">
    <subcellularLocation>
        <location evidence="9">Cell membrane</location>
        <topology evidence="9">Multi-pass membrane protein</topology>
    </subcellularLocation>
</comment>
<evidence type="ECO:0000256" key="8">
    <source>
        <dbReference type="ARBA" id="ARBA00023136"/>
    </source>
</evidence>
<dbReference type="PANTHER" id="PTHR33695:SF1">
    <property type="entry name" value="LIPOPROTEIN SIGNAL PEPTIDASE"/>
    <property type="match status" value="1"/>
</dbReference>
<dbReference type="Proteomes" id="UP000252893">
    <property type="component" value="Unassembled WGS sequence"/>
</dbReference>
<keyword evidence="4 9" id="KW-0812">Transmembrane</keyword>
<dbReference type="EMBL" id="QNRH01000002">
    <property type="protein sequence ID" value="RBO97571.1"/>
    <property type="molecule type" value="Genomic_DNA"/>
</dbReference>
<evidence type="ECO:0000256" key="5">
    <source>
        <dbReference type="ARBA" id="ARBA00022750"/>
    </source>
</evidence>
<sequence>MSQRAILWSVLIIVFAVTSDQYIKFLVESGMDYNQQIDLLPFLALYRTHNEGIAFSMLSWLHDGGLVAMTVAVIGFVSYLWWTTAPERIISRIGFALIIGGALGNLIDRSLLGYVVDYILFHLPNWSFAVFNMADVYISTGAGLIILDELVQWKKSRSAG</sequence>
<dbReference type="NCBIfam" id="TIGR00077">
    <property type="entry name" value="lspA"/>
    <property type="match status" value="1"/>
</dbReference>
<dbReference type="OrthoDB" id="9810259at2"/>
<comment type="caution">
    <text evidence="9">Lacks conserved residue(s) required for the propagation of feature annotation.</text>
</comment>
<evidence type="ECO:0000256" key="6">
    <source>
        <dbReference type="ARBA" id="ARBA00022801"/>
    </source>
</evidence>